<dbReference type="EMBL" id="KN582716">
    <property type="protein sequence ID" value="KHJ82048.1"/>
    <property type="molecule type" value="Genomic_DNA"/>
</dbReference>
<protein>
    <submittedName>
        <fullName evidence="2">Uncharacterized protein</fullName>
    </submittedName>
</protein>
<dbReference type="AlphaFoldDB" id="A0A0B1S9R7"/>
<evidence type="ECO:0000313" key="2">
    <source>
        <dbReference type="EMBL" id="KHJ82048.1"/>
    </source>
</evidence>
<proteinExistence type="predicted"/>
<evidence type="ECO:0000256" key="1">
    <source>
        <dbReference type="SAM" id="MobiDB-lite"/>
    </source>
</evidence>
<gene>
    <name evidence="2" type="ORF">OESDEN_18261</name>
</gene>
<dbReference type="Proteomes" id="UP000053660">
    <property type="component" value="Unassembled WGS sequence"/>
</dbReference>
<sequence>MHSLYLPDTKLPSTTAAGVAPQYAEPEGFLQKLRRPELLPWPRKLPEEEKNQIINDVQAKN</sequence>
<keyword evidence="3" id="KW-1185">Reference proteome</keyword>
<reference evidence="2 3" key="1">
    <citation type="submission" date="2014-03" db="EMBL/GenBank/DDBJ databases">
        <title>Draft genome of the hookworm Oesophagostomum dentatum.</title>
        <authorList>
            <person name="Mitreva M."/>
        </authorList>
    </citation>
    <scope>NUCLEOTIDE SEQUENCE [LARGE SCALE GENOMIC DNA]</scope>
    <source>
        <strain evidence="2 3">OD-Hann</strain>
    </source>
</reference>
<organism evidence="2 3">
    <name type="scientific">Oesophagostomum dentatum</name>
    <name type="common">Nodular worm</name>
    <dbReference type="NCBI Taxonomy" id="61180"/>
    <lineage>
        <taxon>Eukaryota</taxon>
        <taxon>Metazoa</taxon>
        <taxon>Ecdysozoa</taxon>
        <taxon>Nematoda</taxon>
        <taxon>Chromadorea</taxon>
        <taxon>Rhabditida</taxon>
        <taxon>Rhabditina</taxon>
        <taxon>Rhabditomorpha</taxon>
        <taxon>Strongyloidea</taxon>
        <taxon>Strongylidae</taxon>
        <taxon>Oesophagostomum</taxon>
    </lineage>
</organism>
<feature type="region of interest" description="Disordered" evidence="1">
    <location>
        <begin position="1"/>
        <end position="25"/>
    </location>
</feature>
<accession>A0A0B1S9R7</accession>
<evidence type="ECO:0000313" key="3">
    <source>
        <dbReference type="Proteomes" id="UP000053660"/>
    </source>
</evidence>
<name>A0A0B1S9R7_OESDE</name>